<dbReference type="GO" id="GO:0005737">
    <property type="term" value="C:cytoplasm"/>
    <property type="evidence" value="ECO:0007669"/>
    <property type="project" value="UniProtKB-SubCell"/>
</dbReference>
<evidence type="ECO:0000256" key="4">
    <source>
        <dbReference type="ARBA" id="ARBA00015492"/>
    </source>
</evidence>
<organism evidence="16 17">
    <name type="scientific">Sutterella wadsworthensis 2_1_59BFAA</name>
    <dbReference type="NCBI Taxonomy" id="742823"/>
    <lineage>
        <taxon>Bacteria</taxon>
        <taxon>Pseudomonadati</taxon>
        <taxon>Pseudomonadota</taxon>
        <taxon>Betaproteobacteria</taxon>
        <taxon>Burkholderiales</taxon>
        <taxon>Sutterellaceae</taxon>
        <taxon>Sutterella</taxon>
    </lineage>
</organism>
<dbReference type="Proteomes" id="UP000005835">
    <property type="component" value="Unassembled WGS sequence"/>
</dbReference>
<dbReference type="EMBL" id="ADMG01000058">
    <property type="protein sequence ID" value="EKB30043.1"/>
    <property type="molecule type" value="Genomic_DNA"/>
</dbReference>
<dbReference type="GO" id="GO:0000049">
    <property type="term" value="F:tRNA binding"/>
    <property type="evidence" value="ECO:0007669"/>
    <property type="project" value="TreeGrafter"/>
</dbReference>
<dbReference type="NCBIfam" id="TIGR00057">
    <property type="entry name" value="L-threonylcarbamoyladenylate synthase"/>
    <property type="match status" value="1"/>
</dbReference>
<feature type="binding site" evidence="14">
    <location>
        <position position="141"/>
    </location>
    <ligand>
        <name>L-threonine</name>
        <dbReference type="ChEBI" id="CHEBI:57926"/>
    </ligand>
</feature>
<proteinExistence type="inferred from homology"/>
<evidence type="ECO:0000256" key="11">
    <source>
        <dbReference type="ARBA" id="ARBA00029774"/>
    </source>
</evidence>
<dbReference type="PATRIC" id="fig|742823.3.peg.2314"/>
<feature type="binding site" evidence="14">
    <location>
        <position position="31"/>
    </location>
    <ligand>
        <name>L-threonine</name>
        <dbReference type="ChEBI" id="CHEBI:57926"/>
    </ligand>
</feature>
<dbReference type="PIRSF" id="PIRSF004930">
    <property type="entry name" value="Tln_factor_SUA5"/>
    <property type="match status" value="1"/>
</dbReference>
<evidence type="ECO:0000256" key="12">
    <source>
        <dbReference type="ARBA" id="ARBA00048366"/>
    </source>
</evidence>
<feature type="binding site" evidence="14">
    <location>
        <position position="185"/>
    </location>
    <ligand>
        <name>L-threonine</name>
        <dbReference type="ChEBI" id="CHEBI:57926"/>
    </ligand>
</feature>
<evidence type="ECO:0000256" key="6">
    <source>
        <dbReference type="ARBA" id="ARBA00022679"/>
    </source>
</evidence>
<dbReference type="InterPro" id="IPR005145">
    <property type="entry name" value="Sua5_C"/>
</dbReference>
<comment type="function">
    <text evidence="13">Required for the formation of a threonylcarbamoyl group on adenosine at position 37 (t(6)A37) in tRNAs that read codons beginning with adenine.</text>
</comment>
<comment type="similarity">
    <text evidence="2 13">Belongs to the SUA5 family.</text>
</comment>
<feature type="binding site" evidence="14">
    <location>
        <position position="151"/>
    </location>
    <ligand>
        <name>ATP</name>
        <dbReference type="ChEBI" id="CHEBI:30616"/>
    </ligand>
</feature>
<name>K1JTS1_9BURK</name>
<dbReference type="GO" id="GO:0005524">
    <property type="term" value="F:ATP binding"/>
    <property type="evidence" value="ECO:0007669"/>
    <property type="project" value="UniProtKB-UniRule"/>
</dbReference>
<dbReference type="GO" id="GO:0003725">
    <property type="term" value="F:double-stranded RNA binding"/>
    <property type="evidence" value="ECO:0007669"/>
    <property type="project" value="UniProtKB-UniRule"/>
</dbReference>
<dbReference type="STRING" id="742823.HMPREF9465_02311"/>
<evidence type="ECO:0000259" key="15">
    <source>
        <dbReference type="PROSITE" id="PS51163"/>
    </source>
</evidence>
<dbReference type="Gene3D" id="3.90.870.10">
    <property type="entry name" value="DHBP synthase"/>
    <property type="match status" value="1"/>
</dbReference>
<dbReference type="InterPro" id="IPR017945">
    <property type="entry name" value="DHBP_synth_RibB-like_a/b_dom"/>
</dbReference>
<feature type="binding site" evidence="14">
    <location>
        <position position="113"/>
    </location>
    <ligand>
        <name>ATP</name>
        <dbReference type="ChEBI" id="CHEBI:30616"/>
    </ligand>
</feature>
<evidence type="ECO:0000256" key="3">
    <source>
        <dbReference type="ARBA" id="ARBA00012584"/>
    </source>
</evidence>
<dbReference type="InterPro" id="IPR010923">
    <property type="entry name" value="T(6)A37_SUA5"/>
</dbReference>
<evidence type="ECO:0000256" key="13">
    <source>
        <dbReference type="PIRNR" id="PIRNR004930"/>
    </source>
</evidence>
<evidence type="ECO:0000256" key="5">
    <source>
        <dbReference type="ARBA" id="ARBA00022490"/>
    </source>
</evidence>
<dbReference type="eggNOG" id="COG0009">
    <property type="taxonomic scope" value="Bacteria"/>
</dbReference>
<feature type="binding site" evidence="14">
    <location>
        <position position="234"/>
    </location>
    <ligand>
        <name>ATP</name>
        <dbReference type="ChEBI" id="CHEBI:30616"/>
    </ligand>
</feature>
<accession>K1JTS1</accession>
<feature type="binding site" evidence="14">
    <location>
        <position position="143"/>
    </location>
    <ligand>
        <name>ATP</name>
        <dbReference type="ChEBI" id="CHEBI:30616"/>
    </ligand>
</feature>
<dbReference type="InterPro" id="IPR050156">
    <property type="entry name" value="TC-AMP_synthase_SUA5"/>
</dbReference>
<evidence type="ECO:0000313" key="16">
    <source>
        <dbReference type="EMBL" id="EKB30043.1"/>
    </source>
</evidence>
<evidence type="ECO:0000256" key="8">
    <source>
        <dbReference type="ARBA" id="ARBA00022695"/>
    </source>
</evidence>
<dbReference type="SUPFAM" id="SSF55821">
    <property type="entry name" value="YrdC/RibB"/>
    <property type="match status" value="1"/>
</dbReference>
<comment type="catalytic activity">
    <reaction evidence="12 13">
        <text>L-threonine + hydrogencarbonate + ATP = L-threonylcarbamoyladenylate + diphosphate + H2O</text>
        <dbReference type="Rhea" id="RHEA:36407"/>
        <dbReference type="ChEBI" id="CHEBI:15377"/>
        <dbReference type="ChEBI" id="CHEBI:17544"/>
        <dbReference type="ChEBI" id="CHEBI:30616"/>
        <dbReference type="ChEBI" id="CHEBI:33019"/>
        <dbReference type="ChEBI" id="CHEBI:57926"/>
        <dbReference type="ChEBI" id="CHEBI:73682"/>
        <dbReference type="EC" id="2.7.7.87"/>
    </reaction>
</comment>
<feature type="domain" description="YrdC-like" evidence="15">
    <location>
        <begin position="9"/>
        <end position="203"/>
    </location>
</feature>
<dbReference type="PANTHER" id="PTHR17490:SF16">
    <property type="entry name" value="THREONYLCARBAMOYL-AMP SYNTHASE"/>
    <property type="match status" value="1"/>
</dbReference>
<feature type="binding site" evidence="14">
    <location>
        <position position="54"/>
    </location>
    <ligand>
        <name>ATP</name>
        <dbReference type="ChEBI" id="CHEBI:30616"/>
    </ligand>
</feature>
<dbReference type="Pfam" id="PF03481">
    <property type="entry name" value="Sua5_C"/>
    <property type="match status" value="1"/>
</dbReference>
<evidence type="ECO:0000256" key="1">
    <source>
        <dbReference type="ARBA" id="ARBA00004496"/>
    </source>
</evidence>
<feature type="binding site" evidence="14">
    <location>
        <position position="117"/>
    </location>
    <ligand>
        <name>L-threonine</name>
        <dbReference type="ChEBI" id="CHEBI:57926"/>
    </ligand>
</feature>
<keyword evidence="10 13" id="KW-0067">ATP-binding</keyword>
<dbReference type="InterPro" id="IPR038385">
    <property type="entry name" value="Sua5/YwlC_C"/>
</dbReference>
<gene>
    <name evidence="16" type="ORF">HMPREF9465_02311</name>
</gene>
<evidence type="ECO:0000256" key="10">
    <source>
        <dbReference type="ARBA" id="ARBA00022840"/>
    </source>
</evidence>
<dbReference type="GO" id="GO:0008033">
    <property type="term" value="P:tRNA processing"/>
    <property type="evidence" value="ECO:0007669"/>
    <property type="project" value="UniProtKB-KW"/>
</dbReference>
<evidence type="ECO:0000256" key="2">
    <source>
        <dbReference type="ARBA" id="ARBA00007663"/>
    </source>
</evidence>
<dbReference type="EC" id="2.7.7.87" evidence="3 13"/>
<dbReference type="RefSeq" id="WP_005437266.1">
    <property type="nucleotide sequence ID" value="NZ_JH815522.1"/>
</dbReference>
<evidence type="ECO:0000256" key="7">
    <source>
        <dbReference type="ARBA" id="ARBA00022694"/>
    </source>
</evidence>
<evidence type="ECO:0000256" key="14">
    <source>
        <dbReference type="PIRSR" id="PIRSR004930-1"/>
    </source>
</evidence>
<dbReference type="OrthoDB" id="9814580at2"/>
<dbReference type="PROSITE" id="PS51163">
    <property type="entry name" value="YRDC"/>
    <property type="match status" value="1"/>
</dbReference>
<dbReference type="AlphaFoldDB" id="K1JTS1"/>
<keyword evidence="8 13" id="KW-0548">Nucleotidyltransferase</keyword>
<reference evidence="16 17" key="1">
    <citation type="submission" date="2012-05" db="EMBL/GenBank/DDBJ databases">
        <title>The Genome Sequence of Sutterella wadsworthensis 2_1_59BFAA.</title>
        <authorList>
            <consortium name="The Broad Institute Genome Sequencing Platform"/>
            <person name="Earl A."/>
            <person name="Ward D."/>
            <person name="Feldgarden M."/>
            <person name="Gevers D."/>
            <person name="Daigneault M."/>
            <person name="Strauss J."/>
            <person name="Allen-Vercoe E."/>
            <person name="Walker B."/>
            <person name="Young S.K."/>
            <person name="Zeng Q."/>
            <person name="Gargeya S."/>
            <person name="Fitzgerald M."/>
            <person name="Haas B."/>
            <person name="Abouelleil A."/>
            <person name="Alvarado L."/>
            <person name="Arachchi H.M."/>
            <person name="Berlin A.M."/>
            <person name="Chapman S.B."/>
            <person name="Goldberg J."/>
            <person name="Griggs A."/>
            <person name="Gujja S."/>
            <person name="Hansen M."/>
            <person name="Howarth C."/>
            <person name="Imamovic A."/>
            <person name="Larimer J."/>
            <person name="McCowen C."/>
            <person name="Montmayeur A."/>
            <person name="Murphy C."/>
            <person name="Neiman D."/>
            <person name="Pearson M."/>
            <person name="Priest M."/>
            <person name="Roberts A."/>
            <person name="Saif S."/>
            <person name="Shea T."/>
            <person name="Sisk P."/>
            <person name="Sykes S."/>
            <person name="Wortman J."/>
            <person name="Nusbaum C."/>
            <person name="Birren B."/>
        </authorList>
    </citation>
    <scope>NUCLEOTIDE SEQUENCE [LARGE SCALE GENOMIC DNA]</scope>
    <source>
        <strain evidence="16 17">2_1_59BFAA</strain>
    </source>
</reference>
<comment type="subcellular location">
    <subcellularLocation>
        <location evidence="1 13">Cytoplasm</location>
    </subcellularLocation>
</comment>
<keyword evidence="9 13" id="KW-0547">Nucleotide-binding</keyword>
<evidence type="ECO:0000313" key="17">
    <source>
        <dbReference type="Proteomes" id="UP000005835"/>
    </source>
</evidence>
<dbReference type="PANTHER" id="PTHR17490">
    <property type="entry name" value="SUA5"/>
    <property type="match status" value="1"/>
</dbReference>
<dbReference type="Gene3D" id="3.40.50.11030">
    <property type="entry name" value="Threonylcarbamoyl-AMP synthase, C-terminal domain"/>
    <property type="match status" value="1"/>
</dbReference>
<evidence type="ECO:0000256" key="9">
    <source>
        <dbReference type="ARBA" id="ARBA00022741"/>
    </source>
</evidence>
<dbReference type="InterPro" id="IPR006070">
    <property type="entry name" value="Sua5-like_dom"/>
</dbReference>
<sequence length="331" mass="35224">MTQTPPVDEVRIAEAVRVLEAGGLVAMPTETVYGLAADADNESAVLSTYAAKGRPADHPLIVHVAGIDAISHWAEDVPPEAWLLAKKYWPGPLTLVLKKKARCGLWVTGGQDTVALRCPSHPWAHALISAFSGPTWRGLTAPSANTFGRISPSCAAHIAEDLGVKPEGKLDMILDGGSCEFGIESTMINLSQGRPTLLRHGVVTREMLEETLGFAVPDAGKDAPRASGRLKSHYAPRTKLELVSAEALPARFAEMGAAPVAVMASGEVLDRLEGTPVLAIKAPADLHGYGRDLYENLHRLDRAGAERILVELPPQSPDWAAVNDRLGRAAA</sequence>
<comment type="caution">
    <text evidence="16">The sequence shown here is derived from an EMBL/GenBank/DDBJ whole genome shotgun (WGS) entry which is preliminary data.</text>
</comment>
<keyword evidence="6 13" id="KW-0808">Transferase</keyword>
<dbReference type="GO" id="GO:0006450">
    <property type="term" value="P:regulation of translational fidelity"/>
    <property type="evidence" value="ECO:0007669"/>
    <property type="project" value="TreeGrafter"/>
</dbReference>
<dbReference type="HOGENOM" id="CLU_031397_0_2_4"/>
<keyword evidence="17" id="KW-1185">Reference proteome</keyword>
<feature type="binding site" evidence="14">
    <location>
        <position position="199"/>
    </location>
    <ligand>
        <name>ATP</name>
        <dbReference type="ChEBI" id="CHEBI:30616"/>
    </ligand>
</feature>
<feature type="binding site" evidence="14">
    <location>
        <position position="63"/>
    </location>
    <ligand>
        <name>ATP</name>
        <dbReference type="ChEBI" id="CHEBI:30616"/>
    </ligand>
</feature>
<keyword evidence="5 13" id="KW-0963">Cytoplasm</keyword>
<dbReference type="Pfam" id="PF01300">
    <property type="entry name" value="Sua5_yciO_yrdC"/>
    <property type="match status" value="1"/>
</dbReference>
<keyword evidence="7 13" id="KW-0819">tRNA processing</keyword>
<protein>
    <recommendedName>
        <fullName evidence="4 13">Threonylcarbamoyl-AMP synthase</fullName>
        <shortName evidence="13">TC-AMP synthase</shortName>
        <ecNumber evidence="3 13">2.7.7.87</ecNumber>
    </recommendedName>
    <alternativeName>
        <fullName evidence="11 13">L-threonylcarbamoyladenylate synthase</fullName>
    </alternativeName>
</protein>
<dbReference type="GO" id="GO:0061710">
    <property type="term" value="F:L-threonylcarbamoyladenylate synthase"/>
    <property type="evidence" value="ECO:0007669"/>
    <property type="project" value="UniProtKB-EC"/>
</dbReference>